<feature type="transmembrane region" description="Helical" evidence="6">
    <location>
        <begin position="6"/>
        <end position="26"/>
    </location>
</feature>
<evidence type="ECO:0000256" key="1">
    <source>
        <dbReference type="ARBA" id="ARBA00004651"/>
    </source>
</evidence>
<evidence type="ECO:0000256" key="2">
    <source>
        <dbReference type="ARBA" id="ARBA00022475"/>
    </source>
</evidence>
<reference evidence="7" key="1">
    <citation type="journal article" date="2020" name="mSystems">
        <title>Genome- and Community-Level Interaction Insights into Carbon Utilization and Element Cycling Functions of Hydrothermarchaeota in Hydrothermal Sediment.</title>
        <authorList>
            <person name="Zhou Z."/>
            <person name="Liu Y."/>
            <person name="Xu W."/>
            <person name="Pan J."/>
            <person name="Luo Z.H."/>
            <person name="Li M."/>
        </authorList>
    </citation>
    <scope>NUCLEOTIDE SEQUENCE [LARGE SCALE GENOMIC DNA]</scope>
    <source>
        <strain evidence="7">HyVt-503</strain>
    </source>
</reference>
<feature type="transmembrane region" description="Helical" evidence="6">
    <location>
        <begin position="276"/>
        <end position="300"/>
    </location>
</feature>
<feature type="transmembrane region" description="Helical" evidence="6">
    <location>
        <begin position="128"/>
        <end position="146"/>
    </location>
</feature>
<accession>A0A7V2WSD6</accession>
<dbReference type="PANTHER" id="PTHR40277">
    <property type="entry name" value="BLL5419 PROTEIN"/>
    <property type="match status" value="1"/>
</dbReference>
<evidence type="ECO:0000256" key="3">
    <source>
        <dbReference type="ARBA" id="ARBA00022692"/>
    </source>
</evidence>
<keyword evidence="5 6" id="KW-0472">Membrane</keyword>
<feature type="transmembrane region" description="Helical" evidence="6">
    <location>
        <begin position="158"/>
        <end position="179"/>
    </location>
</feature>
<dbReference type="InterPro" id="IPR022791">
    <property type="entry name" value="L-PG_synthase/AglD"/>
</dbReference>
<feature type="transmembrane region" description="Helical" evidence="6">
    <location>
        <begin position="200"/>
        <end position="222"/>
    </location>
</feature>
<feature type="transmembrane region" description="Helical" evidence="6">
    <location>
        <begin position="86"/>
        <end position="107"/>
    </location>
</feature>
<organism evidence="7">
    <name type="scientific">Dissulfuribacter thermophilus</name>
    <dbReference type="NCBI Taxonomy" id="1156395"/>
    <lineage>
        <taxon>Bacteria</taxon>
        <taxon>Pseudomonadati</taxon>
        <taxon>Thermodesulfobacteriota</taxon>
        <taxon>Dissulfuribacteria</taxon>
        <taxon>Dissulfuribacterales</taxon>
        <taxon>Dissulfuribacteraceae</taxon>
        <taxon>Dissulfuribacter</taxon>
    </lineage>
</organism>
<gene>
    <name evidence="7" type="ORF">ENJ63_01535</name>
</gene>
<keyword evidence="2" id="KW-1003">Cell membrane</keyword>
<proteinExistence type="predicted"/>
<sequence length="305" mass="34026">MVKGVKQISKFIIRIGVSLLLFAWLLSRTDKGELLAAIRAMSLKSYMAALLMYLTSQVVSSGRWHIITRSLGFPGDFVRHLKYYFVGMYFNLFLPTGVGGDLLKVIYLTKDSPKRLKATYTILLDRSSGLWAMYILGGLATLFLATPLPHYMDMTLKGIAIGVIAFLFLHRPIYHLLTLRLKGRLARFDTPLILLDDTPTLLKAFFLSLIIQALGMGSIYVLGRGMDLPVEWGYYFSMFPLVALAILLPISFNGIGVREGGFIYFLGLRGVPQEKALTLSLGFFSIQVISSLLGGIIYGLGLHRR</sequence>
<dbReference type="AlphaFoldDB" id="A0A7V2WSD6"/>
<name>A0A7V2WSD6_9BACT</name>
<evidence type="ECO:0000256" key="4">
    <source>
        <dbReference type="ARBA" id="ARBA00022989"/>
    </source>
</evidence>
<feature type="transmembrane region" description="Helical" evidence="6">
    <location>
        <begin position="234"/>
        <end position="255"/>
    </location>
</feature>
<keyword evidence="3 6" id="KW-0812">Transmembrane</keyword>
<dbReference type="EMBL" id="DRND01000131">
    <property type="protein sequence ID" value="HFC46544.1"/>
    <property type="molecule type" value="Genomic_DNA"/>
</dbReference>
<comment type="subcellular location">
    <subcellularLocation>
        <location evidence="1">Cell membrane</location>
        <topology evidence="1">Multi-pass membrane protein</topology>
    </subcellularLocation>
</comment>
<keyword evidence="4 6" id="KW-1133">Transmembrane helix</keyword>
<feature type="transmembrane region" description="Helical" evidence="6">
    <location>
        <begin position="46"/>
        <end position="66"/>
    </location>
</feature>
<evidence type="ECO:0000313" key="7">
    <source>
        <dbReference type="EMBL" id="HFC46544.1"/>
    </source>
</evidence>
<evidence type="ECO:0000256" key="5">
    <source>
        <dbReference type="ARBA" id="ARBA00023136"/>
    </source>
</evidence>
<protein>
    <submittedName>
        <fullName evidence="7">Flippase-like domain-containing protein</fullName>
    </submittedName>
</protein>
<dbReference type="Pfam" id="PF03706">
    <property type="entry name" value="LPG_synthase_TM"/>
    <property type="match status" value="1"/>
</dbReference>
<evidence type="ECO:0000256" key="6">
    <source>
        <dbReference type="SAM" id="Phobius"/>
    </source>
</evidence>
<dbReference type="GO" id="GO:0005886">
    <property type="term" value="C:plasma membrane"/>
    <property type="evidence" value="ECO:0007669"/>
    <property type="project" value="UniProtKB-SubCell"/>
</dbReference>
<dbReference type="PANTHER" id="PTHR40277:SF1">
    <property type="entry name" value="BLL5419 PROTEIN"/>
    <property type="match status" value="1"/>
</dbReference>
<comment type="caution">
    <text evidence="7">The sequence shown here is derived from an EMBL/GenBank/DDBJ whole genome shotgun (WGS) entry which is preliminary data.</text>
</comment>
<dbReference type="Proteomes" id="UP000885797">
    <property type="component" value="Unassembled WGS sequence"/>
</dbReference>